<dbReference type="RefSeq" id="WP_013717104.1">
    <property type="nucleotide sequence ID" value="NZ_CAXYQS010000016.1"/>
</dbReference>
<protein>
    <submittedName>
        <fullName evidence="2 3">Antibiotic biosynthesis monooxygenase</fullName>
        <ecNumber evidence="2">1.-.-.-</ecNumber>
    </submittedName>
</protein>
<dbReference type="SUPFAM" id="SSF54909">
    <property type="entry name" value="Dimeric alpha+beta barrel"/>
    <property type="match status" value="1"/>
</dbReference>
<name>A0A379IR28_ECTME</name>
<dbReference type="Gene3D" id="3.30.70.100">
    <property type="match status" value="1"/>
</dbReference>
<evidence type="ECO:0000313" key="5">
    <source>
        <dbReference type="Proteomes" id="UP000317327"/>
    </source>
</evidence>
<evidence type="ECO:0000313" key="3">
    <source>
        <dbReference type="EMBL" id="TRO14801.1"/>
    </source>
</evidence>
<reference evidence="3 5" key="2">
    <citation type="submission" date="2019-01" db="EMBL/GenBank/DDBJ databases">
        <title>Whole genome shotgun sequencing of Pseudomonas spp. isolated by its ability to degrade furfural.</title>
        <authorList>
            <person name="Donoso R."/>
            <person name="Farkas C."/>
            <person name="Villegas P."/>
            <person name="Gonzales-Toro F."/>
            <person name="Guajardo-Parra M."/>
            <person name="Araya-Nail M."/>
            <person name="Morgante V."/>
            <person name="Perez-Pantoja D."/>
        </authorList>
    </citation>
    <scope>NUCLEOTIDE SEQUENCE [LARGE SCALE GENOMIC DNA]</scope>
    <source>
        <strain evidence="3 5">VN231</strain>
    </source>
</reference>
<dbReference type="InterPro" id="IPR050744">
    <property type="entry name" value="AI-2_Isomerase_LsrG"/>
</dbReference>
<reference evidence="2 4" key="1">
    <citation type="submission" date="2018-06" db="EMBL/GenBank/DDBJ databases">
        <authorList>
            <consortium name="Pathogen Informatics"/>
            <person name="Doyle S."/>
        </authorList>
    </citation>
    <scope>NUCLEOTIDE SEQUENCE [LARGE SCALE GENOMIC DNA]</scope>
    <source>
        <strain evidence="2 4">NCTC10899</strain>
    </source>
</reference>
<evidence type="ECO:0000313" key="4">
    <source>
        <dbReference type="Proteomes" id="UP000254260"/>
    </source>
</evidence>
<dbReference type="InterPro" id="IPR007138">
    <property type="entry name" value="ABM_dom"/>
</dbReference>
<dbReference type="EC" id="1.-.-.-" evidence="2"/>
<feature type="domain" description="ABM" evidence="1">
    <location>
        <begin position="5"/>
        <end position="96"/>
    </location>
</feature>
<dbReference type="Proteomes" id="UP000254260">
    <property type="component" value="Unassembled WGS sequence"/>
</dbReference>
<dbReference type="OrthoDB" id="9812192at2"/>
<proteinExistence type="predicted"/>
<gene>
    <name evidence="2" type="primary">ycnE</name>
    <name evidence="3" type="ORF">EQ836_18660</name>
    <name evidence="2" type="ORF">NCTC10899_01441</name>
</gene>
<sequence length="97" mass="11024">MTAEITLIATINALPAHTEAVAAGLQELVTASRAEPGCLQYDLHRHQTRAEQFVMIERWRDAEALDQHRATRHFQHFTHTFGERLVGIDLLPLQRIA</sequence>
<keyword evidence="2" id="KW-0560">Oxidoreductase</keyword>
<dbReference type="PROSITE" id="PS51725">
    <property type="entry name" value="ABM"/>
    <property type="match status" value="1"/>
</dbReference>
<evidence type="ECO:0000313" key="2">
    <source>
        <dbReference type="EMBL" id="SUD38652.1"/>
    </source>
</evidence>
<dbReference type="GO" id="GO:0004497">
    <property type="term" value="F:monooxygenase activity"/>
    <property type="evidence" value="ECO:0007669"/>
    <property type="project" value="UniProtKB-KW"/>
</dbReference>
<dbReference type="AlphaFoldDB" id="A0A379IR28"/>
<dbReference type="EMBL" id="SCFV01000009">
    <property type="protein sequence ID" value="TRO14801.1"/>
    <property type="molecule type" value="Genomic_DNA"/>
</dbReference>
<dbReference type="PANTHER" id="PTHR33336:SF3">
    <property type="entry name" value="ABM DOMAIN-CONTAINING PROTEIN"/>
    <property type="match status" value="1"/>
</dbReference>
<dbReference type="GeneID" id="57605155"/>
<accession>A0A379IR28</accession>
<dbReference type="GO" id="GO:0005829">
    <property type="term" value="C:cytosol"/>
    <property type="evidence" value="ECO:0007669"/>
    <property type="project" value="TreeGrafter"/>
</dbReference>
<dbReference type="Pfam" id="PF03992">
    <property type="entry name" value="ABM"/>
    <property type="match status" value="1"/>
</dbReference>
<dbReference type="PANTHER" id="PTHR33336">
    <property type="entry name" value="QUINOL MONOOXYGENASE YGIN-RELATED"/>
    <property type="match status" value="1"/>
</dbReference>
<dbReference type="Proteomes" id="UP000317327">
    <property type="component" value="Unassembled WGS sequence"/>
</dbReference>
<evidence type="ECO:0000259" key="1">
    <source>
        <dbReference type="PROSITE" id="PS51725"/>
    </source>
</evidence>
<dbReference type="InterPro" id="IPR011008">
    <property type="entry name" value="Dimeric_a/b-barrel"/>
</dbReference>
<keyword evidence="2" id="KW-0503">Monooxygenase</keyword>
<organism evidence="2 4">
    <name type="scientific">Ectopseudomonas mendocina</name>
    <name type="common">Pseudomonas mendocina</name>
    <dbReference type="NCBI Taxonomy" id="300"/>
    <lineage>
        <taxon>Bacteria</taxon>
        <taxon>Pseudomonadati</taxon>
        <taxon>Pseudomonadota</taxon>
        <taxon>Gammaproteobacteria</taxon>
        <taxon>Pseudomonadales</taxon>
        <taxon>Pseudomonadaceae</taxon>
        <taxon>Ectopseudomonas</taxon>
    </lineage>
</organism>
<dbReference type="EMBL" id="UGUU01000001">
    <property type="protein sequence ID" value="SUD38652.1"/>
    <property type="molecule type" value="Genomic_DNA"/>
</dbReference>